<gene>
    <name evidence="13" type="primary">ggt</name>
    <name evidence="13" type="ORF">D0544_06930</name>
</gene>
<comment type="subunit">
    <text evidence="11">This enzyme consists of two polypeptide chains, which are synthesized in precursor form from a single polypeptide.</text>
</comment>
<feature type="binding site" evidence="10">
    <location>
        <begin position="461"/>
        <end position="462"/>
    </location>
    <ligand>
        <name>L-glutamate</name>
        <dbReference type="ChEBI" id="CHEBI:29985"/>
    </ligand>
</feature>
<keyword evidence="4 11" id="KW-0808">Transferase</keyword>
<evidence type="ECO:0000256" key="11">
    <source>
        <dbReference type="RuleBase" id="RU368036"/>
    </source>
</evidence>
<evidence type="ECO:0000256" key="1">
    <source>
        <dbReference type="ARBA" id="ARBA00001049"/>
    </source>
</evidence>
<comment type="catalytic activity">
    <reaction evidence="8 11">
        <text>an N-terminal (5-L-glutamyl)-[peptide] + an alpha-amino acid = 5-L-glutamyl amino acid + an N-terminal L-alpha-aminoacyl-[peptide]</text>
        <dbReference type="Rhea" id="RHEA:23904"/>
        <dbReference type="Rhea" id="RHEA-COMP:9780"/>
        <dbReference type="Rhea" id="RHEA-COMP:9795"/>
        <dbReference type="ChEBI" id="CHEBI:77644"/>
        <dbReference type="ChEBI" id="CHEBI:78597"/>
        <dbReference type="ChEBI" id="CHEBI:78599"/>
        <dbReference type="ChEBI" id="CHEBI:78608"/>
        <dbReference type="EC" id="2.3.2.2"/>
    </reaction>
</comment>
<feature type="binding site" evidence="10">
    <location>
        <begin position="408"/>
        <end position="410"/>
    </location>
    <ligand>
        <name>L-glutamate</name>
        <dbReference type="ChEBI" id="CHEBI:29985"/>
    </ligand>
</feature>
<dbReference type="EMBL" id="QWEZ01000001">
    <property type="protein sequence ID" value="RRJ84819.1"/>
    <property type="molecule type" value="Genomic_DNA"/>
</dbReference>
<keyword evidence="5 11" id="KW-0378">Hydrolase</keyword>
<keyword evidence="6 11" id="KW-0865">Zymogen</keyword>
<keyword evidence="14" id="KW-1185">Reference proteome</keyword>
<dbReference type="InterPro" id="IPR000101">
    <property type="entry name" value="GGT_peptidase"/>
</dbReference>
<dbReference type="NCBIfam" id="TIGR00066">
    <property type="entry name" value="g_glut_trans"/>
    <property type="match status" value="1"/>
</dbReference>
<dbReference type="GO" id="GO:0006751">
    <property type="term" value="P:glutathione catabolic process"/>
    <property type="evidence" value="ECO:0007669"/>
    <property type="project" value="UniProtKB-UniRule"/>
</dbReference>
<evidence type="ECO:0000256" key="9">
    <source>
        <dbReference type="PIRSR" id="PIRSR600101-1"/>
    </source>
</evidence>
<feature type="binding site" evidence="10">
    <location>
        <position position="113"/>
    </location>
    <ligand>
        <name>L-glutamate</name>
        <dbReference type="ChEBI" id="CHEBI:29985"/>
    </ligand>
</feature>
<organism evidence="13 14">
    <name type="scientific">Aestuariirhabdus litorea</name>
    <dbReference type="NCBI Taxonomy" id="2528527"/>
    <lineage>
        <taxon>Bacteria</taxon>
        <taxon>Pseudomonadati</taxon>
        <taxon>Pseudomonadota</taxon>
        <taxon>Gammaproteobacteria</taxon>
        <taxon>Oceanospirillales</taxon>
        <taxon>Aestuariirhabdaceae</taxon>
        <taxon>Aestuariirhabdus</taxon>
    </lineage>
</organism>
<keyword evidence="7 11" id="KW-0012">Acyltransferase</keyword>
<dbReference type="Gene3D" id="1.10.246.130">
    <property type="match status" value="1"/>
</dbReference>
<name>A0A3P3VTN3_9GAMM</name>
<dbReference type="AlphaFoldDB" id="A0A3P3VTN3"/>
<comment type="similarity">
    <text evidence="3 11">Belongs to the gamma-glutamyltransferase family.</text>
</comment>
<comment type="pathway">
    <text evidence="11">Sulfur metabolism; glutathione metabolism.</text>
</comment>
<evidence type="ECO:0000256" key="5">
    <source>
        <dbReference type="ARBA" id="ARBA00022801"/>
    </source>
</evidence>
<dbReference type="PRINTS" id="PR01210">
    <property type="entry name" value="GGTRANSPTASE"/>
</dbReference>
<evidence type="ECO:0000256" key="3">
    <source>
        <dbReference type="ARBA" id="ARBA00009381"/>
    </source>
</evidence>
<accession>A0A3P3VTN3</accession>
<dbReference type="PROSITE" id="PS00462">
    <property type="entry name" value="G_GLU_TRANSPEPTIDASE"/>
    <property type="match status" value="1"/>
</dbReference>
<reference evidence="13 14" key="1">
    <citation type="submission" date="2018-08" db="EMBL/GenBank/DDBJ databases">
        <authorList>
            <person name="Khan S.A."/>
        </authorList>
    </citation>
    <scope>NUCLEOTIDE SEQUENCE [LARGE SCALE GENOMIC DNA]</scope>
    <source>
        <strain evidence="13 14">GTF-13</strain>
    </source>
</reference>
<dbReference type="InterPro" id="IPR043138">
    <property type="entry name" value="GGT_lsub"/>
</dbReference>
<dbReference type="Proteomes" id="UP000280792">
    <property type="component" value="Unassembled WGS sequence"/>
</dbReference>
<feature type="binding site" evidence="10">
    <location>
        <position position="483"/>
    </location>
    <ligand>
        <name>L-glutamate</name>
        <dbReference type="ChEBI" id="CHEBI:29985"/>
    </ligand>
</feature>
<comment type="catalytic activity">
    <reaction evidence="1 11">
        <text>an S-substituted glutathione + H2O = an S-substituted L-cysteinylglycine + L-glutamate</text>
        <dbReference type="Rhea" id="RHEA:59468"/>
        <dbReference type="ChEBI" id="CHEBI:15377"/>
        <dbReference type="ChEBI" id="CHEBI:29985"/>
        <dbReference type="ChEBI" id="CHEBI:90779"/>
        <dbReference type="ChEBI" id="CHEBI:143103"/>
        <dbReference type="EC" id="3.4.19.13"/>
    </reaction>
</comment>
<dbReference type="Pfam" id="PF01019">
    <property type="entry name" value="G_glu_transpept"/>
    <property type="match status" value="1"/>
</dbReference>
<dbReference type="UniPathway" id="UPA00204"/>
<dbReference type="InterPro" id="IPR051792">
    <property type="entry name" value="GGT_bact"/>
</dbReference>
<evidence type="ECO:0000256" key="2">
    <source>
        <dbReference type="ARBA" id="ARBA00001089"/>
    </source>
</evidence>
<evidence type="ECO:0000313" key="13">
    <source>
        <dbReference type="EMBL" id="RRJ84819.1"/>
    </source>
</evidence>
<evidence type="ECO:0000256" key="7">
    <source>
        <dbReference type="ARBA" id="ARBA00023315"/>
    </source>
</evidence>
<dbReference type="GO" id="GO:0103068">
    <property type="term" value="F:leukotriene C4 gamma-glutamyl transferase activity"/>
    <property type="evidence" value="ECO:0007669"/>
    <property type="project" value="UniProtKB-EC"/>
</dbReference>
<reference evidence="13 14" key="2">
    <citation type="submission" date="2018-12" db="EMBL/GenBank/DDBJ databases">
        <title>Simiduia agarivorans gen. nov., sp. nov., a marine, agarolytic bacterium isolated from shallow coastal water from Keelung, Taiwan.</title>
        <authorList>
            <person name="Shieh W.Y."/>
        </authorList>
    </citation>
    <scope>NUCLEOTIDE SEQUENCE [LARGE SCALE GENOMIC DNA]</scope>
    <source>
        <strain evidence="13 14">GTF-13</strain>
    </source>
</reference>
<sequence length="585" mass="62701">MTSLPPPLTTALKQTAPLLLALLMVAPAGGDAILEGDRAIPQQANAGMVVTSHTLATQAALEVLADDGNAIDAAVTAGFVLAVVQPRSGNIGGGGFMLIANDPTQQVVAIDYRETAPAAATRTMFIDAQGEVDTGLSRFSHLSAGVPGTVDGLLLALERYGSIDRKRALAPAIKLAREGFIVPPRFTQGFEQSSKRLLSDDTTASLFYKKDGTAHQPGERFTQPQLAATLTRIAEQGREGFYAGETARLISQQMKRQGGLISAQDLANYRAKVRKPLKGRYRGYEIYSMPPPSSGGVHIIQMLELLEPYPIAELGHNSARTIHLMAEAMKLAYADRATHLGDSDFVAVPVEGLLSNTYIDRRRQLINSERATPSSTIQEGNPAAYESEETTHFSVADRFGNLVSNTYTLNFSYGSGISVAGAGFLLNNQMDDFSAKPGSANAYGLTGADKNSIAANKRMLSSMSPTIVRHNNRNLMATGTPGGPRIITTTLQVIMNVLDHGMNIQEAVNAPRVHHQWLPDSLRIESGISPDTRALLTSMGYQLRTGPAMGASQSIYIDEAGIMQGAADPRRDTSSAMGLWQPPRR</sequence>
<evidence type="ECO:0000313" key="14">
    <source>
        <dbReference type="Proteomes" id="UP000280792"/>
    </source>
</evidence>
<feature type="binding site" evidence="10">
    <location>
        <position position="432"/>
    </location>
    <ligand>
        <name>L-glutamate</name>
        <dbReference type="ChEBI" id="CHEBI:29985"/>
    </ligand>
</feature>
<evidence type="ECO:0000256" key="6">
    <source>
        <dbReference type="ARBA" id="ARBA00023145"/>
    </source>
</evidence>
<dbReference type="SUPFAM" id="SSF56235">
    <property type="entry name" value="N-terminal nucleophile aminohydrolases (Ntn hydrolases)"/>
    <property type="match status" value="1"/>
</dbReference>
<evidence type="ECO:0000256" key="4">
    <source>
        <dbReference type="ARBA" id="ARBA00022679"/>
    </source>
</evidence>
<comment type="catalytic activity">
    <reaction evidence="2 11">
        <text>glutathione + H2O = L-cysteinylglycine + L-glutamate</text>
        <dbReference type="Rhea" id="RHEA:28807"/>
        <dbReference type="ChEBI" id="CHEBI:15377"/>
        <dbReference type="ChEBI" id="CHEBI:29985"/>
        <dbReference type="ChEBI" id="CHEBI:57925"/>
        <dbReference type="ChEBI" id="CHEBI:61694"/>
        <dbReference type="EC" id="3.4.19.13"/>
    </reaction>
</comment>
<dbReference type="EC" id="3.4.19.13" evidence="11"/>
<proteinExistence type="inferred from homology"/>
<dbReference type="PANTHER" id="PTHR43199">
    <property type="entry name" value="GLUTATHIONE HYDROLASE"/>
    <property type="match status" value="1"/>
</dbReference>
<evidence type="ECO:0000256" key="12">
    <source>
        <dbReference type="SAM" id="MobiDB-lite"/>
    </source>
</evidence>
<dbReference type="InterPro" id="IPR029055">
    <property type="entry name" value="Ntn_hydrolases_N"/>
</dbReference>
<dbReference type="GO" id="GO:0036374">
    <property type="term" value="F:glutathione hydrolase activity"/>
    <property type="evidence" value="ECO:0007669"/>
    <property type="project" value="UniProtKB-UniRule"/>
</dbReference>
<comment type="PTM">
    <text evidence="11">Cleaved by autocatalysis into a large and a small subunit.</text>
</comment>
<feature type="active site" description="Nucleophile" evidence="9">
    <location>
        <position position="390"/>
    </location>
</feature>
<dbReference type="PANTHER" id="PTHR43199:SF1">
    <property type="entry name" value="GLUTATHIONE HYDROLASE PROENZYME"/>
    <property type="match status" value="1"/>
</dbReference>
<dbReference type="InterPro" id="IPR055262">
    <property type="entry name" value="GGT_CS"/>
</dbReference>
<keyword evidence="11" id="KW-0317">Glutathione biosynthesis</keyword>
<feature type="region of interest" description="Disordered" evidence="12">
    <location>
        <begin position="566"/>
        <end position="585"/>
    </location>
</feature>
<dbReference type="GO" id="GO:0006750">
    <property type="term" value="P:glutathione biosynthetic process"/>
    <property type="evidence" value="ECO:0007669"/>
    <property type="project" value="UniProtKB-KW"/>
</dbReference>
<protein>
    <recommendedName>
        <fullName evidence="11">Glutathione hydrolase proenzyme</fullName>
        <ecNumber evidence="11">2.3.2.2</ecNumber>
        <ecNumber evidence="11">3.4.19.13</ecNumber>
    </recommendedName>
    <component>
        <recommendedName>
            <fullName evidence="11">Glutathione hydrolase large chain</fullName>
        </recommendedName>
    </component>
    <component>
        <recommendedName>
            <fullName evidence="11">Glutathione hydrolase small chain</fullName>
        </recommendedName>
    </component>
</protein>
<comment type="caution">
    <text evidence="13">The sequence shown here is derived from an EMBL/GenBank/DDBJ whole genome shotgun (WGS) entry which is preliminary data.</text>
</comment>
<dbReference type="EC" id="2.3.2.2" evidence="11"/>
<evidence type="ECO:0000256" key="8">
    <source>
        <dbReference type="ARBA" id="ARBA00047417"/>
    </source>
</evidence>
<dbReference type="InterPro" id="IPR043137">
    <property type="entry name" value="GGT_ssub_C"/>
</dbReference>
<dbReference type="RefSeq" id="WP_125015249.1">
    <property type="nucleotide sequence ID" value="NZ_QWEZ01000001.1"/>
</dbReference>
<dbReference type="Gene3D" id="3.60.20.40">
    <property type="match status" value="1"/>
</dbReference>
<evidence type="ECO:0000256" key="10">
    <source>
        <dbReference type="PIRSR" id="PIRSR600101-2"/>
    </source>
</evidence>